<evidence type="ECO:0000256" key="5">
    <source>
        <dbReference type="ARBA" id="ARBA00022982"/>
    </source>
</evidence>
<evidence type="ECO:0000256" key="3">
    <source>
        <dbReference type="ARBA" id="ARBA00022723"/>
    </source>
</evidence>
<dbReference type="Proteomes" id="UP000199584">
    <property type="component" value="Unassembled WGS sequence"/>
</dbReference>
<sequence length="164" mass="17863">MQEVLVDKERCLGCRSCELACAVAHSASKTLLGAVGEAKKPLKRIFVHQTEAGKIPLNCRHCAEAPCIDACIAGAMHRTAEGVVTNTGGPAECTGCWMCVMVCPYGVIRSEIAQRLAVKCDRECLDEAGEPACVRACQTRALKYVEVDDFSREKRERFLISLKS</sequence>
<feature type="domain" description="4Fe-4S ferredoxin-type" evidence="8">
    <location>
        <begin position="84"/>
        <end position="113"/>
    </location>
</feature>
<dbReference type="InterPro" id="IPR017896">
    <property type="entry name" value="4Fe4S_Fe-S-bd"/>
</dbReference>
<evidence type="ECO:0000256" key="4">
    <source>
        <dbReference type="ARBA" id="ARBA00022737"/>
    </source>
</evidence>
<accession>A0A1I6DDK5</accession>
<evidence type="ECO:0000256" key="6">
    <source>
        <dbReference type="ARBA" id="ARBA00023004"/>
    </source>
</evidence>
<reference evidence="10" key="1">
    <citation type="submission" date="2016-10" db="EMBL/GenBank/DDBJ databases">
        <authorList>
            <person name="Varghese N."/>
            <person name="Submissions S."/>
        </authorList>
    </citation>
    <scope>NUCLEOTIDE SEQUENCE [LARGE SCALE GENOMIC DNA]</scope>
    <source>
        <strain evidence="10">DSM 3669</strain>
    </source>
</reference>
<gene>
    <name evidence="9" type="ORF">SAMN05660706_10929</name>
</gene>
<keyword evidence="6" id="KW-0408">Iron</keyword>
<dbReference type="InterPro" id="IPR050954">
    <property type="entry name" value="ET_IronSulfur_Cluster-Binding"/>
</dbReference>
<keyword evidence="4" id="KW-0677">Repeat</keyword>
<evidence type="ECO:0000256" key="1">
    <source>
        <dbReference type="ARBA" id="ARBA00022448"/>
    </source>
</evidence>
<dbReference type="EMBL" id="FOYM01000009">
    <property type="protein sequence ID" value="SFR03441.1"/>
    <property type="molecule type" value="Genomic_DNA"/>
</dbReference>
<dbReference type="CDD" id="cd10563">
    <property type="entry name" value="CooF_like"/>
    <property type="match status" value="1"/>
</dbReference>
<keyword evidence="10" id="KW-1185">Reference proteome</keyword>
<keyword evidence="1" id="KW-0813">Transport</keyword>
<dbReference type="SUPFAM" id="SSF54862">
    <property type="entry name" value="4Fe-4S ferredoxins"/>
    <property type="match status" value="1"/>
</dbReference>
<dbReference type="RefSeq" id="WP_165608215.1">
    <property type="nucleotide sequence ID" value="NZ_FOYM01000009.1"/>
</dbReference>
<feature type="domain" description="4Fe-4S ferredoxin-type" evidence="8">
    <location>
        <begin position="2"/>
        <end position="30"/>
    </location>
</feature>
<keyword evidence="5" id="KW-0249">Electron transport</keyword>
<organism evidence="9 10">
    <name type="scientific">Desulfoscipio geothermicus DSM 3669</name>
    <dbReference type="NCBI Taxonomy" id="1121426"/>
    <lineage>
        <taxon>Bacteria</taxon>
        <taxon>Bacillati</taxon>
        <taxon>Bacillota</taxon>
        <taxon>Clostridia</taxon>
        <taxon>Eubacteriales</taxon>
        <taxon>Desulfallaceae</taxon>
        <taxon>Desulfoscipio</taxon>
    </lineage>
</organism>
<dbReference type="PANTHER" id="PTHR43177">
    <property type="entry name" value="PROTEIN NRFC"/>
    <property type="match status" value="1"/>
</dbReference>
<dbReference type="GO" id="GO:0046872">
    <property type="term" value="F:metal ion binding"/>
    <property type="evidence" value="ECO:0007669"/>
    <property type="project" value="UniProtKB-KW"/>
</dbReference>
<dbReference type="GO" id="GO:0051539">
    <property type="term" value="F:4 iron, 4 sulfur cluster binding"/>
    <property type="evidence" value="ECO:0007669"/>
    <property type="project" value="UniProtKB-KW"/>
</dbReference>
<dbReference type="PROSITE" id="PS51379">
    <property type="entry name" value="4FE4S_FER_2"/>
    <property type="match status" value="2"/>
</dbReference>
<evidence type="ECO:0000256" key="7">
    <source>
        <dbReference type="ARBA" id="ARBA00023014"/>
    </source>
</evidence>
<name>A0A1I6DDK5_9FIRM</name>
<dbReference type="STRING" id="39060.SAMN05660706_10929"/>
<evidence type="ECO:0000259" key="8">
    <source>
        <dbReference type="PROSITE" id="PS51379"/>
    </source>
</evidence>
<dbReference type="Gene3D" id="3.30.70.20">
    <property type="match status" value="2"/>
</dbReference>
<dbReference type="InterPro" id="IPR017900">
    <property type="entry name" value="4Fe4S_Fe_S_CS"/>
</dbReference>
<dbReference type="PROSITE" id="PS00198">
    <property type="entry name" value="4FE4S_FER_1"/>
    <property type="match status" value="1"/>
</dbReference>
<keyword evidence="2" id="KW-0004">4Fe-4S</keyword>
<dbReference type="PANTHER" id="PTHR43177:SF5">
    <property type="entry name" value="ANAEROBIC DIMETHYL SULFOXIDE REDUCTASE CHAIN B-RELATED"/>
    <property type="match status" value="1"/>
</dbReference>
<dbReference type="Pfam" id="PF13247">
    <property type="entry name" value="Fer4_11"/>
    <property type="match status" value="1"/>
</dbReference>
<protein>
    <submittedName>
        <fullName evidence="9">Carbon-monoxide dehydrogenase iron sulfur subunit</fullName>
    </submittedName>
</protein>
<keyword evidence="7" id="KW-0411">Iron-sulfur</keyword>
<evidence type="ECO:0000256" key="2">
    <source>
        <dbReference type="ARBA" id="ARBA00022485"/>
    </source>
</evidence>
<evidence type="ECO:0000313" key="10">
    <source>
        <dbReference type="Proteomes" id="UP000199584"/>
    </source>
</evidence>
<dbReference type="AlphaFoldDB" id="A0A1I6DDK5"/>
<keyword evidence="3" id="KW-0479">Metal-binding</keyword>
<proteinExistence type="predicted"/>
<evidence type="ECO:0000313" key="9">
    <source>
        <dbReference type="EMBL" id="SFR03441.1"/>
    </source>
</evidence>